<protein>
    <submittedName>
        <fullName evidence="2">DUF6513 domain-containing protein</fullName>
    </submittedName>
</protein>
<dbReference type="InterPro" id="IPR045406">
    <property type="entry name" value="DUF6513"/>
</dbReference>
<reference evidence="2" key="1">
    <citation type="submission" date="2022-10" db="EMBL/GenBank/DDBJ databases">
        <title>The WGS of Solirubrobacter ginsenosidimutans DSM 21036.</title>
        <authorList>
            <person name="Jiang Z."/>
        </authorList>
    </citation>
    <scope>NUCLEOTIDE SEQUENCE</scope>
    <source>
        <strain evidence="2">DSM 21036</strain>
    </source>
</reference>
<proteinExistence type="predicted"/>
<comment type="caution">
    <text evidence="2">The sequence shown here is derived from an EMBL/GenBank/DDBJ whole genome shotgun (WGS) entry which is preliminary data.</text>
</comment>
<dbReference type="InterPro" id="IPR011005">
    <property type="entry name" value="Dihydropteroate_synth-like_sf"/>
</dbReference>
<dbReference type="PROSITE" id="PS50972">
    <property type="entry name" value="PTERIN_BINDING"/>
    <property type="match status" value="1"/>
</dbReference>
<feature type="domain" description="Pterin-binding" evidence="1">
    <location>
        <begin position="102"/>
        <end position="359"/>
    </location>
</feature>
<dbReference type="EMBL" id="JAPDOD010000004">
    <property type="protein sequence ID" value="MDA0159956.1"/>
    <property type="molecule type" value="Genomic_DNA"/>
</dbReference>
<sequence length="463" mass="51457">MADRYLFVTGKLAAPALRETLQRAGLPFDYDVAVMKITVAALMSTEWIAHRLEVTSDVTRIMIPGSCQGDVALIGERFGVPAEKGPADLKRLPAFFGQADARSRYGERDVRVFAEINHVPHLDREQIVAAATYYREAGAEVVDLGLSMDRTWLDEGPSVIADLKARGFTLSIDTLDPDEILMADAAGVDYVLSLNGHNRHLAAELRATPILIPDTPDDLDSLDATIAHLQELGKPFLADPIIEPIGTGFATSLGRYLDVRRRHPDIELFMGIGNLTELTEADTTGVTAMLLGFCQELGIRNVLTTEVIPWARGAVREAVLAAQLMHFAQQEGTPPKHVDGRLLTIKDEDFRPYTEAELRELQASITDPNVRIFTDAEWIYAFNAEQFVKGTDINQIFDALGVDEPTHAFYLGKELMKASIARGLGKNYRQESPLDWGYLTFDEPRRDRVRLTARSRRPSEEEP</sequence>
<evidence type="ECO:0000313" key="3">
    <source>
        <dbReference type="Proteomes" id="UP001149140"/>
    </source>
</evidence>
<organism evidence="2 3">
    <name type="scientific">Solirubrobacter ginsenosidimutans</name>
    <dbReference type="NCBI Taxonomy" id="490573"/>
    <lineage>
        <taxon>Bacteria</taxon>
        <taxon>Bacillati</taxon>
        <taxon>Actinomycetota</taxon>
        <taxon>Thermoleophilia</taxon>
        <taxon>Solirubrobacterales</taxon>
        <taxon>Solirubrobacteraceae</taxon>
        <taxon>Solirubrobacter</taxon>
    </lineage>
</organism>
<dbReference type="GO" id="GO:0042558">
    <property type="term" value="P:pteridine-containing compound metabolic process"/>
    <property type="evidence" value="ECO:0007669"/>
    <property type="project" value="InterPro"/>
</dbReference>
<dbReference type="InterPro" id="IPR000489">
    <property type="entry name" value="Pterin-binding_dom"/>
</dbReference>
<dbReference type="AlphaFoldDB" id="A0A9X3MQH4"/>
<name>A0A9X3MQH4_9ACTN</name>
<keyword evidence="3" id="KW-1185">Reference proteome</keyword>
<dbReference type="Pfam" id="PF20123">
    <property type="entry name" value="DUF6513"/>
    <property type="match status" value="1"/>
</dbReference>
<gene>
    <name evidence="2" type="ORF">OM076_06770</name>
</gene>
<dbReference type="SUPFAM" id="SSF51717">
    <property type="entry name" value="Dihydropteroate synthetase-like"/>
    <property type="match status" value="1"/>
</dbReference>
<dbReference type="RefSeq" id="WP_270038726.1">
    <property type="nucleotide sequence ID" value="NZ_JAPDOD010000004.1"/>
</dbReference>
<accession>A0A9X3MQH4</accession>
<evidence type="ECO:0000313" key="2">
    <source>
        <dbReference type="EMBL" id="MDA0159956.1"/>
    </source>
</evidence>
<evidence type="ECO:0000259" key="1">
    <source>
        <dbReference type="PROSITE" id="PS50972"/>
    </source>
</evidence>
<dbReference type="Proteomes" id="UP001149140">
    <property type="component" value="Unassembled WGS sequence"/>
</dbReference>